<evidence type="ECO:0008006" key="4">
    <source>
        <dbReference type="Google" id="ProtNLM"/>
    </source>
</evidence>
<dbReference type="Proteomes" id="UP001500575">
    <property type="component" value="Unassembled WGS sequence"/>
</dbReference>
<dbReference type="InterPro" id="IPR010982">
    <property type="entry name" value="Lambda_DNA-bd_dom_sf"/>
</dbReference>
<dbReference type="InterPro" id="IPR050400">
    <property type="entry name" value="Bact_Cytoskel_RodZ"/>
</dbReference>
<feature type="compositionally biased region" description="Acidic residues" evidence="1">
    <location>
        <begin position="7"/>
        <end position="16"/>
    </location>
</feature>
<evidence type="ECO:0000313" key="2">
    <source>
        <dbReference type="EMBL" id="GAA2113283.1"/>
    </source>
</evidence>
<evidence type="ECO:0000313" key="3">
    <source>
        <dbReference type="Proteomes" id="UP001500575"/>
    </source>
</evidence>
<organism evidence="2 3">
    <name type="scientific">Nocardioides bigeumensis</name>
    <dbReference type="NCBI Taxonomy" id="433657"/>
    <lineage>
        <taxon>Bacteria</taxon>
        <taxon>Bacillati</taxon>
        <taxon>Actinomycetota</taxon>
        <taxon>Actinomycetes</taxon>
        <taxon>Propionibacteriales</taxon>
        <taxon>Nocardioidaceae</taxon>
        <taxon>Nocardioides</taxon>
    </lineage>
</organism>
<feature type="compositionally biased region" description="Basic and acidic residues" evidence="1">
    <location>
        <begin position="245"/>
        <end position="264"/>
    </location>
</feature>
<dbReference type="Pfam" id="PF13413">
    <property type="entry name" value="HTH_25"/>
    <property type="match status" value="1"/>
</dbReference>
<feature type="region of interest" description="Disordered" evidence="1">
    <location>
        <begin position="223"/>
        <end position="264"/>
    </location>
</feature>
<keyword evidence="3" id="KW-1185">Reference proteome</keyword>
<dbReference type="Gene3D" id="1.10.260.40">
    <property type="entry name" value="lambda repressor-like DNA-binding domains"/>
    <property type="match status" value="1"/>
</dbReference>
<feature type="region of interest" description="Disordered" evidence="1">
    <location>
        <begin position="1"/>
        <end position="35"/>
    </location>
</feature>
<gene>
    <name evidence="2" type="ORF">GCM10009843_00790</name>
</gene>
<comment type="caution">
    <text evidence="2">The sequence shown here is derived from an EMBL/GenBank/DDBJ whole genome shotgun (WGS) entry which is preliminary data.</text>
</comment>
<dbReference type="RefSeq" id="WP_344301498.1">
    <property type="nucleotide sequence ID" value="NZ_BAAAQQ010000001.1"/>
</dbReference>
<dbReference type="EMBL" id="BAAAQQ010000001">
    <property type="protein sequence ID" value="GAA2113283.1"/>
    <property type="molecule type" value="Genomic_DNA"/>
</dbReference>
<protein>
    <recommendedName>
        <fullName evidence="4">Helix-turn-helix domain-containing protein</fullName>
    </recommendedName>
</protein>
<proteinExistence type="predicted"/>
<sequence>MGAAEAQDFDFDESLEAGDPGDPRDSSGEAGGDSGRTRALVIAPDAVVVRRDGRVHAAVALIAGAVGAAYLVRSLSGGSALDWALTGLMAAIFAGYAAGLADSRTPLLVADPHGVRIRLGRTWRGLTWASLERVEHDPRGRLRDGRLLFVSRTPHHVVDELTGAARRQARWSERLYGEPLAVPLGLATRVSHHPDELTAALQELAGGRALVVEALPAELLVDVDSDDSDGTDDTVGTVDSDTVGDTDHHDAGPAEGAERPAGRWRRLVHDPRPALAGTIEQLAASSTPAPLRETVSGRRAEVTVDLNRAADDDEALDHDVRQPGELRRAGSVSLVEDTQAWGDRELFAETPVHLVAPTGDPVETLQVDDDAPEPAPDPVVGPELAAARTRLGLSVDQLAERTRIRPHVIEAIEVDDFARCGGDFYARGHLRTLARVLGLDAPPLLAAYEERYSQAPVDPRRVFQVELASGGSIRSTRGGPNWSVLVAAVMALVLAWSIARLIMDSPVEQKLAPALNGSAGPGHGNRAAGPTVPVLVRAAGGGAHLVVRDGTGKIVYTGDLAYGQTASLEVSPPIQVETSDGSVEVVVDGSERGAVGETGQEATETYVVRG</sequence>
<feature type="compositionally biased region" description="Low complexity" evidence="1">
    <location>
        <begin position="233"/>
        <end position="243"/>
    </location>
</feature>
<accession>A0ABN2XMP4</accession>
<dbReference type="PANTHER" id="PTHR34475:SF1">
    <property type="entry name" value="CYTOSKELETON PROTEIN RODZ"/>
    <property type="match status" value="1"/>
</dbReference>
<reference evidence="2 3" key="1">
    <citation type="journal article" date="2019" name="Int. J. Syst. Evol. Microbiol.">
        <title>The Global Catalogue of Microorganisms (GCM) 10K type strain sequencing project: providing services to taxonomists for standard genome sequencing and annotation.</title>
        <authorList>
            <consortium name="The Broad Institute Genomics Platform"/>
            <consortium name="The Broad Institute Genome Sequencing Center for Infectious Disease"/>
            <person name="Wu L."/>
            <person name="Ma J."/>
        </authorList>
    </citation>
    <scope>NUCLEOTIDE SEQUENCE [LARGE SCALE GENOMIC DNA]</scope>
    <source>
        <strain evidence="2 3">JCM 16021</strain>
    </source>
</reference>
<feature type="compositionally biased region" description="Acidic residues" evidence="1">
    <location>
        <begin position="223"/>
        <end position="232"/>
    </location>
</feature>
<name>A0ABN2XMP4_9ACTN</name>
<evidence type="ECO:0000256" key="1">
    <source>
        <dbReference type="SAM" id="MobiDB-lite"/>
    </source>
</evidence>
<dbReference type="PANTHER" id="PTHR34475">
    <property type="match status" value="1"/>
</dbReference>